<evidence type="ECO:0000256" key="3">
    <source>
        <dbReference type="PROSITE-ProRule" id="PRU00339"/>
    </source>
</evidence>
<dbReference type="PROSITE" id="PS50005">
    <property type="entry name" value="TPR"/>
    <property type="match status" value="2"/>
</dbReference>
<dbReference type="SUPFAM" id="SSF48452">
    <property type="entry name" value="TPR-like"/>
    <property type="match status" value="1"/>
</dbReference>
<dbReference type="SMART" id="SM00028">
    <property type="entry name" value="TPR"/>
    <property type="match status" value="4"/>
</dbReference>
<dbReference type="Proteomes" id="UP000664771">
    <property type="component" value="Unassembled WGS sequence"/>
</dbReference>
<dbReference type="EMBL" id="JAFVMF010000005">
    <property type="protein sequence ID" value="MBO1359222.1"/>
    <property type="molecule type" value="Genomic_DNA"/>
</dbReference>
<protein>
    <submittedName>
        <fullName evidence="4">Glycosyltransferase family protein</fullName>
    </submittedName>
</protein>
<dbReference type="SUPFAM" id="SSF53756">
    <property type="entry name" value="UDP-Glycosyltransferase/glycogen phosphorylase"/>
    <property type="match status" value="1"/>
</dbReference>
<organism evidence="4 5">
    <name type="scientific">Acetobacter sacchari</name>
    <dbReference type="NCBI Taxonomy" id="2661687"/>
    <lineage>
        <taxon>Bacteria</taxon>
        <taxon>Pseudomonadati</taxon>
        <taxon>Pseudomonadota</taxon>
        <taxon>Alphaproteobacteria</taxon>
        <taxon>Acetobacterales</taxon>
        <taxon>Acetobacteraceae</taxon>
        <taxon>Acetobacter</taxon>
    </lineage>
</organism>
<feature type="repeat" description="TPR" evidence="3">
    <location>
        <begin position="116"/>
        <end position="149"/>
    </location>
</feature>
<dbReference type="Pfam" id="PF13432">
    <property type="entry name" value="TPR_16"/>
    <property type="match status" value="1"/>
</dbReference>
<evidence type="ECO:0000313" key="4">
    <source>
        <dbReference type="EMBL" id="MBO1359222.1"/>
    </source>
</evidence>
<dbReference type="InterPro" id="IPR051685">
    <property type="entry name" value="Ycf3/AcsC/BcsC/TPR_MFPF"/>
</dbReference>
<gene>
    <name evidence="4" type="ORF">J2D73_05350</name>
</gene>
<dbReference type="PANTHER" id="PTHR44943:SF4">
    <property type="entry name" value="TPR REPEAT-CONTAINING PROTEIN MJ0798"/>
    <property type="match status" value="1"/>
</dbReference>
<keyword evidence="5" id="KW-1185">Reference proteome</keyword>
<dbReference type="InterPro" id="IPR019734">
    <property type="entry name" value="TPR_rpt"/>
</dbReference>
<proteinExistence type="predicted"/>
<name>A0ABS3LTI6_9PROT</name>
<keyword evidence="2 3" id="KW-0802">TPR repeat</keyword>
<dbReference type="PROSITE" id="PS50293">
    <property type="entry name" value="TPR_REGION"/>
    <property type="match status" value="1"/>
</dbReference>
<feature type="repeat" description="TPR" evidence="3">
    <location>
        <begin position="82"/>
        <end position="115"/>
    </location>
</feature>
<dbReference type="PANTHER" id="PTHR44943">
    <property type="entry name" value="CELLULOSE SYNTHASE OPERON PROTEIN C"/>
    <property type="match status" value="1"/>
</dbReference>
<accession>A0ABS3LTI6</accession>
<evidence type="ECO:0000256" key="1">
    <source>
        <dbReference type="ARBA" id="ARBA00022737"/>
    </source>
</evidence>
<dbReference type="RefSeq" id="WP_207880107.1">
    <property type="nucleotide sequence ID" value="NZ_JAFVMF010000005.1"/>
</dbReference>
<comment type="caution">
    <text evidence="4">The sequence shown here is derived from an EMBL/GenBank/DDBJ whole genome shotgun (WGS) entry which is preliminary data.</text>
</comment>
<reference evidence="4 5" key="1">
    <citation type="submission" date="2021-03" db="EMBL/GenBank/DDBJ databases">
        <title>The complete genome sequence of Acetobacter sacchari TBRC 11175.</title>
        <authorList>
            <person name="Charoenyingcharoen P."/>
            <person name="Yukphan P."/>
        </authorList>
    </citation>
    <scope>NUCLEOTIDE SEQUENCE [LARGE SCALE GENOMIC DNA]</scope>
    <source>
        <strain evidence="4 5">TBRC 11175</strain>
    </source>
</reference>
<keyword evidence="1" id="KW-0677">Repeat</keyword>
<evidence type="ECO:0000256" key="2">
    <source>
        <dbReference type="ARBA" id="ARBA00022803"/>
    </source>
</evidence>
<dbReference type="Gene3D" id="3.40.50.2000">
    <property type="entry name" value="Glycogen Phosphorylase B"/>
    <property type="match status" value="1"/>
</dbReference>
<dbReference type="Gene3D" id="1.25.40.10">
    <property type="entry name" value="Tetratricopeptide repeat domain"/>
    <property type="match status" value="1"/>
</dbReference>
<dbReference type="InterPro" id="IPR011990">
    <property type="entry name" value="TPR-like_helical_dom_sf"/>
</dbReference>
<evidence type="ECO:0000313" key="5">
    <source>
        <dbReference type="Proteomes" id="UP000664771"/>
    </source>
</evidence>
<sequence>MTGDTSNAAPPVGGQPLHLEATELQLAGQFEEAASAYQLALSIAPNDPRILSNYGGLLAAQGFFDQAFICLSRAVSLAPDLADAWCNLGNALQQMQRYDDAIAAYARCLRQNPEHTMALSNLGVALDAKGEHADAQNFHRVAVRLAPDNPENHTNHALSLLAAGDYPAGLEEYEWRWRVRTTEHHGISGPTWDGANFKGRTLLIHTEGGFGDMLQFARFVPLAKARGGRVIIRLRPELAALIERSTKPDLVVTESDPLPDYDIQIPALSLPLALGTTLETIPFPDGYLITDSDKAARWREILRADDTRLGFVAPPLRIGLVWAGAPHRGVRDAAFVDSRRSTTLHTIAPLAAAVPDAVFYSLQIGEAASQAKSPPSGMSLIDHTALLKSFDDTAALISQLDMVIAVDTSTAHVSAAQGKPTWMLSRYDQCWRWLSGRSDSPWYANLRLYQQEAPLDWSAPVQKMALDLKIVSHTLRAEIVAE</sequence>